<feature type="signal peptide" evidence="1">
    <location>
        <begin position="1"/>
        <end position="23"/>
    </location>
</feature>
<dbReference type="Proteomes" id="UP001156666">
    <property type="component" value="Unassembled WGS sequence"/>
</dbReference>
<dbReference type="RefSeq" id="WP_235291394.1">
    <property type="nucleotide sequence ID" value="NZ_BSOH01000014.1"/>
</dbReference>
<accession>A0AA37SQ93</accession>
<reference evidence="2" key="1">
    <citation type="journal article" date="2014" name="Int. J. Syst. Evol. Microbiol.">
        <title>Complete genome sequence of Corynebacterium casei LMG S-19264T (=DSM 44701T), isolated from a smear-ripened cheese.</title>
        <authorList>
            <consortium name="US DOE Joint Genome Institute (JGI-PGF)"/>
            <person name="Walter F."/>
            <person name="Albersmeier A."/>
            <person name="Kalinowski J."/>
            <person name="Ruckert C."/>
        </authorList>
    </citation>
    <scope>NUCLEOTIDE SEQUENCE</scope>
    <source>
        <strain evidence="2">NBRC 108769</strain>
    </source>
</reference>
<name>A0AA37SQ93_9BACT</name>
<organism evidence="2 3">
    <name type="scientific">Portibacter lacus</name>
    <dbReference type="NCBI Taxonomy" id="1099794"/>
    <lineage>
        <taxon>Bacteria</taxon>
        <taxon>Pseudomonadati</taxon>
        <taxon>Bacteroidota</taxon>
        <taxon>Saprospiria</taxon>
        <taxon>Saprospirales</taxon>
        <taxon>Haliscomenobacteraceae</taxon>
        <taxon>Portibacter</taxon>
    </lineage>
</organism>
<dbReference type="Gene3D" id="2.60.40.3080">
    <property type="match status" value="1"/>
</dbReference>
<evidence type="ECO:0000256" key="1">
    <source>
        <dbReference type="SAM" id="SignalP"/>
    </source>
</evidence>
<dbReference type="AlphaFoldDB" id="A0AA37SQ93"/>
<keyword evidence="3" id="KW-1185">Reference proteome</keyword>
<proteinExistence type="predicted"/>
<comment type="caution">
    <text evidence="2">The sequence shown here is derived from an EMBL/GenBank/DDBJ whole genome shotgun (WGS) entry which is preliminary data.</text>
</comment>
<keyword evidence="1" id="KW-0732">Signal</keyword>
<gene>
    <name evidence="2" type="ORF">GCM10007940_23370</name>
</gene>
<feature type="chain" id="PRO_5041435013" description="Por secretion system C-terminal sorting domain-containing protein" evidence="1">
    <location>
        <begin position="24"/>
        <end position="194"/>
    </location>
</feature>
<evidence type="ECO:0000313" key="3">
    <source>
        <dbReference type="Proteomes" id="UP001156666"/>
    </source>
</evidence>
<dbReference type="EMBL" id="BSOH01000014">
    <property type="protein sequence ID" value="GLR17722.1"/>
    <property type="molecule type" value="Genomic_DNA"/>
</dbReference>
<evidence type="ECO:0008006" key="4">
    <source>
        <dbReference type="Google" id="ProtNLM"/>
    </source>
</evidence>
<protein>
    <recommendedName>
        <fullName evidence="4">Por secretion system C-terminal sorting domain-containing protein</fullName>
    </recommendedName>
</protein>
<sequence>MKLLMRNLIVLTILILSASSTFAEKYPKVNFDENKTLFVNLNDWAGLNIDIEIRDLKGEVLHESQVQKGATLTKKYNLKNLPVGQYELILHSDMKKAIYPIEVTENAVKMLPVENPVVFKPMVAYKNNNIEFNQLALGRTVTFTITDRTGTFFTKTFQNEASINTKFDVAKLPVGNYTVAVIGKNQYDTYFFQK</sequence>
<reference evidence="2" key="2">
    <citation type="submission" date="2023-01" db="EMBL/GenBank/DDBJ databases">
        <title>Draft genome sequence of Portibacter lacus strain NBRC 108769.</title>
        <authorList>
            <person name="Sun Q."/>
            <person name="Mori K."/>
        </authorList>
    </citation>
    <scope>NUCLEOTIDE SEQUENCE</scope>
    <source>
        <strain evidence="2">NBRC 108769</strain>
    </source>
</reference>
<evidence type="ECO:0000313" key="2">
    <source>
        <dbReference type="EMBL" id="GLR17722.1"/>
    </source>
</evidence>